<name>A0A418WDY0_9PROT</name>
<gene>
    <name evidence="1" type="ORF">D3874_15350</name>
</gene>
<evidence type="ECO:0000313" key="2">
    <source>
        <dbReference type="Proteomes" id="UP000284605"/>
    </source>
</evidence>
<dbReference type="Proteomes" id="UP000284605">
    <property type="component" value="Unassembled WGS sequence"/>
</dbReference>
<keyword evidence="2" id="KW-1185">Reference proteome</keyword>
<protein>
    <submittedName>
        <fullName evidence="1">Uncharacterized protein</fullName>
    </submittedName>
</protein>
<accession>A0A418WDY0</accession>
<evidence type="ECO:0000313" key="1">
    <source>
        <dbReference type="EMBL" id="RJF88221.1"/>
    </source>
</evidence>
<sequence length="98" mass="11283">MNLSYRIDNMMDAPAMLPVAQLDRFVTDLLVIVQRVTRGKTYGLVDRESCRRELGLNDAEFEVVIGHGRQRGYIDSQAAYGRLSLTRRGIERLAQIWR</sequence>
<dbReference type="RefSeq" id="WP_119778856.1">
    <property type="nucleotide sequence ID" value="NZ_QYUK01000011.1"/>
</dbReference>
<dbReference type="AlphaFoldDB" id="A0A418WDY0"/>
<reference evidence="1 2" key="1">
    <citation type="submission" date="2018-09" db="EMBL/GenBank/DDBJ databases">
        <authorList>
            <person name="Zhu H."/>
        </authorList>
    </citation>
    <scope>NUCLEOTIDE SEQUENCE [LARGE SCALE GENOMIC DNA]</scope>
    <source>
        <strain evidence="1 2">K1W22B-8</strain>
    </source>
</reference>
<organism evidence="1 2">
    <name type="scientific">Oleomonas cavernae</name>
    <dbReference type="NCBI Taxonomy" id="2320859"/>
    <lineage>
        <taxon>Bacteria</taxon>
        <taxon>Pseudomonadati</taxon>
        <taxon>Pseudomonadota</taxon>
        <taxon>Alphaproteobacteria</taxon>
        <taxon>Acetobacterales</taxon>
        <taxon>Acetobacteraceae</taxon>
        <taxon>Oleomonas</taxon>
    </lineage>
</organism>
<comment type="caution">
    <text evidence="1">The sequence shown here is derived from an EMBL/GenBank/DDBJ whole genome shotgun (WGS) entry which is preliminary data.</text>
</comment>
<dbReference type="EMBL" id="QYUK01000011">
    <property type="protein sequence ID" value="RJF88221.1"/>
    <property type="molecule type" value="Genomic_DNA"/>
</dbReference>
<proteinExistence type="predicted"/>
<dbReference type="OrthoDB" id="7284058at2"/>